<dbReference type="Pfam" id="PF00665">
    <property type="entry name" value="rve"/>
    <property type="match status" value="1"/>
</dbReference>
<dbReference type="Proteomes" id="UP000199601">
    <property type="component" value="Unassembled WGS sequence"/>
</dbReference>
<dbReference type="AlphaFoldDB" id="A0A0U1DT67"/>
<evidence type="ECO:0000259" key="2">
    <source>
        <dbReference type="PROSITE" id="PS50994"/>
    </source>
</evidence>
<reference evidence="4" key="1">
    <citation type="submission" date="2015-03" db="EMBL/GenBank/DDBJ databases">
        <authorList>
            <person name="Urmite Genomes"/>
        </authorList>
    </citation>
    <scope>NUCLEOTIDE SEQUENCE [LARGE SCALE GENOMIC DNA]</scope>
    <source>
        <strain evidence="4">CSUR P1344</strain>
    </source>
</reference>
<dbReference type="Pfam" id="PF13276">
    <property type="entry name" value="HTH_21"/>
    <property type="match status" value="1"/>
</dbReference>
<dbReference type="InterPro" id="IPR025948">
    <property type="entry name" value="HTH-like_dom"/>
</dbReference>
<keyword evidence="4" id="KW-1185">Reference proteome</keyword>
<dbReference type="EMBL" id="CTEC01000002">
    <property type="protein sequence ID" value="CQD22293.1"/>
    <property type="molecule type" value="Genomic_DNA"/>
</dbReference>
<dbReference type="InterPro" id="IPR036397">
    <property type="entry name" value="RNaseH_sf"/>
</dbReference>
<feature type="domain" description="Integrase catalytic" evidence="2">
    <location>
        <begin position="120"/>
        <end position="288"/>
    </location>
</feature>
<dbReference type="GO" id="GO:0015074">
    <property type="term" value="P:DNA integration"/>
    <property type="evidence" value="ECO:0007669"/>
    <property type="project" value="InterPro"/>
</dbReference>
<dbReference type="PROSITE" id="PS50994">
    <property type="entry name" value="INTEGRASE"/>
    <property type="match status" value="1"/>
</dbReference>
<organism evidence="3 4">
    <name type="scientific">Mycobacterium europaeum</name>
    <dbReference type="NCBI Taxonomy" id="761804"/>
    <lineage>
        <taxon>Bacteria</taxon>
        <taxon>Bacillati</taxon>
        <taxon>Actinomycetota</taxon>
        <taxon>Actinomycetes</taxon>
        <taxon>Mycobacteriales</taxon>
        <taxon>Mycobacteriaceae</taxon>
        <taxon>Mycobacterium</taxon>
        <taxon>Mycobacterium simiae complex</taxon>
    </lineage>
</organism>
<dbReference type="Gene3D" id="3.30.420.10">
    <property type="entry name" value="Ribonuclease H-like superfamily/Ribonuclease H"/>
    <property type="match status" value="1"/>
</dbReference>
<evidence type="ECO:0000256" key="1">
    <source>
        <dbReference type="ARBA" id="ARBA00002286"/>
    </source>
</evidence>
<dbReference type="InterPro" id="IPR012337">
    <property type="entry name" value="RNaseH-like_sf"/>
</dbReference>
<dbReference type="InterPro" id="IPR050900">
    <property type="entry name" value="Transposase_IS3/IS150/IS904"/>
</dbReference>
<sequence>MRARGFRVESVCRVLSEHGVQVAPRTYRNWKTATPSPRTVTDAALTDALRATVGTPEGMYGRRKMTAYLRRRGHRVAGCTVDRLMRDEGLCGVVRGRRHRTTIPGKDARRAPDLLDRDFTAAAPNRKWVTDFTYTRTWSGFVYVAFVVDCYSRAIVGWHAATVKDTAMVTTALKMALWRRDHADRGVASGLIHHSDAGSQYTSFAFAETLVLGGIAASIGSVGDAYDNALAETTIGLFKTEAVGRGSPFLAGPLKTIGDIEYATMEWVDWYNNRRFFLGLADLLCDVA</sequence>
<dbReference type="InterPro" id="IPR001584">
    <property type="entry name" value="Integrase_cat-core"/>
</dbReference>
<evidence type="ECO:0000313" key="4">
    <source>
        <dbReference type="Proteomes" id="UP000199601"/>
    </source>
</evidence>
<gene>
    <name evidence="3" type="ORF">BN000_05559</name>
</gene>
<evidence type="ECO:0000313" key="3">
    <source>
        <dbReference type="EMBL" id="CQD22293.1"/>
    </source>
</evidence>
<protein>
    <submittedName>
        <fullName evidence="3">Transposase</fullName>
    </submittedName>
</protein>
<dbReference type="GO" id="GO:0003676">
    <property type="term" value="F:nucleic acid binding"/>
    <property type="evidence" value="ECO:0007669"/>
    <property type="project" value="InterPro"/>
</dbReference>
<dbReference type="PANTHER" id="PTHR46889:SF4">
    <property type="entry name" value="TRANSPOSASE INSO FOR INSERTION SEQUENCE ELEMENT IS911B-RELATED"/>
    <property type="match status" value="1"/>
</dbReference>
<proteinExistence type="predicted"/>
<dbReference type="SUPFAM" id="SSF53098">
    <property type="entry name" value="Ribonuclease H-like"/>
    <property type="match status" value="1"/>
</dbReference>
<dbReference type="InterPro" id="IPR048020">
    <property type="entry name" value="Transpos_IS3"/>
</dbReference>
<comment type="function">
    <text evidence="1">Involved in the transposition of the insertion sequence.</text>
</comment>
<accession>A0A0U1DT67</accession>
<name>A0A0U1DT67_9MYCO</name>
<dbReference type="NCBIfam" id="NF033516">
    <property type="entry name" value="transpos_IS3"/>
    <property type="match status" value="1"/>
</dbReference>
<dbReference type="PANTHER" id="PTHR46889">
    <property type="entry name" value="TRANSPOSASE INSF FOR INSERTION SEQUENCE IS3B-RELATED"/>
    <property type="match status" value="1"/>
</dbReference>